<dbReference type="GO" id="GO:0003824">
    <property type="term" value="F:catalytic activity"/>
    <property type="evidence" value="ECO:0007669"/>
    <property type="project" value="UniProtKB-ARBA"/>
</dbReference>
<reference evidence="2 3" key="1">
    <citation type="submission" date="2017-02" db="EMBL/GenBank/DDBJ databases">
        <authorList>
            <person name="Peterson S.W."/>
        </authorList>
    </citation>
    <scope>NUCLEOTIDE SEQUENCE [LARGE SCALE GENOMIC DNA]</scope>
    <source>
        <strain evidence="2 3">LMG 22410</strain>
    </source>
</reference>
<protein>
    <submittedName>
        <fullName evidence="2">Secreted protein</fullName>
    </submittedName>
</protein>
<dbReference type="InterPro" id="IPR052920">
    <property type="entry name" value="DNA-binding_regulatory"/>
</dbReference>
<dbReference type="GeneID" id="303172706"/>
<dbReference type="AlphaFoldDB" id="A0A1R4FP83"/>
<dbReference type="InterPro" id="IPR029058">
    <property type="entry name" value="AB_hydrolase_fold"/>
</dbReference>
<dbReference type="PANTHER" id="PTHR43358">
    <property type="entry name" value="ALPHA/BETA-HYDROLASE"/>
    <property type="match status" value="1"/>
</dbReference>
<evidence type="ECO:0000313" key="2">
    <source>
        <dbReference type="EMBL" id="SJM57774.1"/>
    </source>
</evidence>
<dbReference type="SUPFAM" id="SSF53474">
    <property type="entry name" value="alpha/beta-Hydrolases"/>
    <property type="match status" value="1"/>
</dbReference>
<dbReference type="Pfam" id="PF12697">
    <property type="entry name" value="Abhydrolase_6"/>
    <property type="match status" value="1"/>
</dbReference>
<sequence length="385" mass="42628">MQSRARRAARGGLTALAGAVSLAAVGTTVLSAVLAHLLVTPPKRKRDDVKILSLDEKTVTLNRTLDTELPGRYALWVGDRLVRIGEIVDSTASTVTRRLSSRARLRIMGRKTARFSGYFLYRPRDLDYPFEHAVVETELGPAPAWIFGTQNNDTWCIQVHGRGVTRRETVRAVQPYADAGMPVMCISYRNDGEAPRSGDGRYRLGLDEWRDVDSAIEFALARGAKRVVVMGWSMGGAISLQLVRRSRFRRHIIGLALDSPVVGWEPTLREQTNAAGLPAALVHTATRMLESPVAQLAGGQKLSFSDLDSVRHAGAYSLPILLLHSADDGFVPPDASREFAAARPDIVRYHEWTGARHTKLWNWDEERYREQLSSWIADNGFGTSG</sequence>
<dbReference type="Gene3D" id="3.40.50.1820">
    <property type="entry name" value="alpha/beta hydrolase"/>
    <property type="match status" value="1"/>
</dbReference>
<gene>
    <name evidence="2" type="ORF">CZ674_05705</name>
</gene>
<dbReference type="Proteomes" id="UP000195787">
    <property type="component" value="Unassembled WGS sequence"/>
</dbReference>
<organism evidence="2 3">
    <name type="scientific">Agrococcus casei LMG 22410</name>
    <dbReference type="NCBI Taxonomy" id="1255656"/>
    <lineage>
        <taxon>Bacteria</taxon>
        <taxon>Bacillati</taxon>
        <taxon>Actinomycetota</taxon>
        <taxon>Actinomycetes</taxon>
        <taxon>Micrococcales</taxon>
        <taxon>Microbacteriaceae</taxon>
        <taxon>Agrococcus</taxon>
    </lineage>
</organism>
<proteinExistence type="predicted"/>
<dbReference type="RefSeq" id="WP_234988457.1">
    <property type="nucleotide sequence ID" value="NZ_FUHU01000026.1"/>
</dbReference>
<dbReference type="EMBL" id="FUHU01000026">
    <property type="protein sequence ID" value="SJM57774.1"/>
    <property type="molecule type" value="Genomic_DNA"/>
</dbReference>
<dbReference type="InterPro" id="IPR000073">
    <property type="entry name" value="AB_hydrolase_1"/>
</dbReference>
<evidence type="ECO:0000259" key="1">
    <source>
        <dbReference type="Pfam" id="PF12697"/>
    </source>
</evidence>
<name>A0A1R4FP83_9MICO</name>
<evidence type="ECO:0000313" key="3">
    <source>
        <dbReference type="Proteomes" id="UP000195787"/>
    </source>
</evidence>
<keyword evidence="3" id="KW-1185">Reference proteome</keyword>
<feature type="domain" description="AB hydrolase-1" evidence="1">
    <location>
        <begin position="159"/>
        <end position="365"/>
    </location>
</feature>
<accession>A0A1R4FP83</accession>
<dbReference type="PANTHER" id="PTHR43358:SF4">
    <property type="entry name" value="ALPHA_BETA HYDROLASE FOLD-1 DOMAIN-CONTAINING PROTEIN"/>
    <property type="match status" value="1"/>
</dbReference>